<protein>
    <submittedName>
        <fullName evidence="1">Uncharacterized protein</fullName>
    </submittedName>
</protein>
<keyword evidence="2" id="KW-1185">Reference proteome</keyword>
<evidence type="ECO:0000313" key="2">
    <source>
        <dbReference type="Proteomes" id="UP001162992"/>
    </source>
</evidence>
<name>A0ACC2CG64_DIPCM</name>
<gene>
    <name evidence="1" type="ORF">O6H91_10G039600</name>
</gene>
<dbReference type="Proteomes" id="UP001162992">
    <property type="component" value="Chromosome 10"/>
</dbReference>
<organism evidence="1 2">
    <name type="scientific">Diphasiastrum complanatum</name>
    <name type="common">Issler's clubmoss</name>
    <name type="synonym">Lycopodium complanatum</name>
    <dbReference type="NCBI Taxonomy" id="34168"/>
    <lineage>
        <taxon>Eukaryota</taxon>
        <taxon>Viridiplantae</taxon>
        <taxon>Streptophyta</taxon>
        <taxon>Embryophyta</taxon>
        <taxon>Tracheophyta</taxon>
        <taxon>Lycopodiopsida</taxon>
        <taxon>Lycopodiales</taxon>
        <taxon>Lycopodiaceae</taxon>
        <taxon>Lycopodioideae</taxon>
        <taxon>Diphasiastrum</taxon>
    </lineage>
</organism>
<evidence type="ECO:0000313" key="1">
    <source>
        <dbReference type="EMBL" id="KAJ7540982.1"/>
    </source>
</evidence>
<sequence>MPTVGLKLSSWNYKRTLKNSIREKNGALLITRKSEPRVPPNASFIDGVACKDCIIDAITGVSIRVYLPEICRGFNRAGSKAFSWLPESASTADESSDFQLDLRSFFEATEDKSTTSNSSCDDDRSEDFLQSNGAYYPQRAGHKKLPAIIQFHAGAFVNGSKDAPSNDLFCRRIAKACRSVVITVGYRLAPEHKFPSARDDGLATLRWLARQANLAIFSSSDCSRKSSSGLIDSFANMLSDPWITAHVDYSRCVVMGVGAGGTIAEQVTRVAMNMCLELEPLQISAQVLVCPLFSGVTPLPSEILLSDAYFIDRDTLALIWRLVLPEGENRLDHPAVDPLLPSEVPALKQMPSTLVVSAELDMLRDRAAAYVDALQRNNVDASILTYRAAVHGFVTLECLMNTRAAQACIEDIAIWFERHVKHVEHDWN</sequence>
<dbReference type="EMBL" id="CM055101">
    <property type="protein sequence ID" value="KAJ7540982.1"/>
    <property type="molecule type" value="Genomic_DNA"/>
</dbReference>
<proteinExistence type="predicted"/>
<comment type="caution">
    <text evidence="1">The sequence shown here is derived from an EMBL/GenBank/DDBJ whole genome shotgun (WGS) entry which is preliminary data.</text>
</comment>
<reference evidence="2" key="1">
    <citation type="journal article" date="2024" name="Proc. Natl. Acad. Sci. U.S.A.">
        <title>Extraordinary preservation of gene collinearity over three hundred million years revealed in homosporous lycophytes.</title>
        <authorList>
            <person name="Li C."/>
            <person name="Wickell D."/>
            <person name="Kuo L.Y."/>
            <person name="Chen X."/>
            <person name="Nie B."/>
            <person name="Liao X."/>
            <person name="Peng D."/>
            <person name="Ji J."/>
            <person name="Jenkins J."/>
            <person name="Williams M."/>
            <person name="Shu S."/>
            <person name="Plott C."/>
            <person name="Barry K."/>
            <person name="Rajasekar S."/>
            <person name="Grimwood J."/>
            <person name="Han X."/>
            <person name="Sun S."/>
            <person name="Hou Z."/>
            <person name="He W."/>
            <person name="Dai G."/>
            <person name="Sun C."/>
            <person name="Schmutz J."/>
            <person name="Leebens-Mack J.H."/>
            <person name="Li F.W."/>
            <person name="Wang L."/>
        </authorList>
    </citation>
    <scope>NUCLEOTIDE SEQUENCE [LARGE SCALE GENOMIC DNA]</scope>
    <source>
        <strain evidence="2">cv. PW_Plant_1</strain>
    </source>
</reference>
<accession>A0ACC2CG64</accession>